<dbReference type="OrthoDB" id="9788329at2"/>
<keyword evidence="1" id="KW-0812">Transmembrane</keyword>
<dbReference type="NCBIfam" id="TIGR03177">
    <property type="entry name" value="pilus_cpaB"/>
    <property type="match status" value="1"/>
</dbReference>
<evidence type="ECO:0000259" key="2">
    <source>
        <dbReference type="SMART" id="SM00858"/>
    </source>
</evidence>
<dbReference type="CDD" id="cd11614">
    <property type="entry name" value="SAF_CpaB_FlgA_like"/>
    <property type="match status" value="1"/>
</dbReference>
<dbReference type="AlphaFoldDB" id="A0A1G6C898"/>
<dbReference type="Pfam" id="PF16976">
    <property type="entry name" value="RcpC"/>
    <property type="match status" value="1"/>
</dbReference>
<keyword evidence="1" id="KW-1133">Transmembrane helix</keyword>
<dbReference type="InterPro" id="IPR017592">
    <property type="entry name" value="Pilus_assmbl_Flp-typ_CpaB"/>
</dbReference>
<dbReference type="Gene3D" id="3.90.1210.10">
    <property type="entry name" value="Antifreeze-like/N-acetylneuraminic acid synthase C-terminal domain"/>
    <property type="match status" value="1"/>
</dbReference>
<dbReference type="STRING" id="617002.SAMN05660653_01393"/>
<proteinExistence type="predicted"/>
<dbReference type="EMBL" id="FMXO01000007">
    <property type="protein sequence ID" value="SDB29097.1"/>
    <property type="molecule type" value="Genomic_DNA"/>
</dbReference>
<reference evidence="3 4" key="1">
    <citation type="submission" date="2016-10" db="EMBL/GenBank/DDBJ databases">
        <authorList>
            <person name="de Groot N.N."/>
        </authorList>
    </citation>
    <scope>NUCLEOTIDE SEQUENCE [LARGE SCALE GENOMIC DNA]</scope>
    <source>
        <strain evidence="3 4">ASO4-2</strain>
    </source>
</reference>
<gene>
    <name evidence="3" type="ORF">SAMN05660653_01393</name>
</gene>
<dbReference type="InterPro" id="IPR031571">
    <property type="entry name" value="RcpC_dom"/>
</dbReference>
<dbReference type="RefSeq" id="WP_161946225.1">
    <property type="nucleotide sequence ID" value="NZ_FMXO01000007.1"/>
</dbReference>
<organism evidence="3 4">
    <name type="scientific">Desulfonatronum thiosulfatophilum</name>
    <dbReference type="NCBI Taxonomy" id="617002"/>
    <lineage>
        <taxon>Bacteria</taxon>
        <taxon>Pseudomonadati</taxon>
        <taxon>Thermodesulfobacteriota</taxon>
        <taxon>Desulfovibrionia</taxon>
        <taxon>Desulfovibrionales</taxon>
        <taxon>Desulfonatronaceae</taxon>
        <taxon>Desulfonatronum</taxon>
    </lineage>
</organism>
<keyword evidence="1" id="KW-0472">Membrane</keyword>
<protein>
    <submittedName>
        <fullName evidence="3">Pilus assembly protein CpaB</fullName>
    </submittedName>
</protein>
<dbReference type="Proteomes" id="UP000198771">
    <property type="component" value="Unassembled WGS sequence"/>
</dbReference>
<accession>A0A1G6C898</accession>
<evidence type="ECO:0000313" key="4">
    <source>
        <dbReference type="Proteomes" id="UP000198771"/>
    </source>
</evidence>
<dbReference type="InterPro" id="IPR013974">
    <property type="entry name" value="SAF"/>
</dbReference>
<feature type="transmembrane region" description="Helical" evidence="1">
    <location>
        <begin position="7"/>
        <end position="28"/>
    </location>
</feature>
<name>A0A1G6C898_9BACT</name>
<evidence type="ECO:0000313" key="3">
    <source>
        <dbReference type="EMBL" id="SDB29097.1"/>
    </source>
</evidence>
<dbReference type="SMART" id="SM00858">
    <property type="entry name" value="SAF"/>
    <property type="match status" value="1"/>
</dbReference>
<feature type="domain" description="SAF" evidence="2">
    <location>
        <begin position="51"/>
        <end position="113"/>
    </location>
</feature>
<sequence length="292" mass="31683">MDRWKAFIPITLAMFIAVGGSLFIYNWMQQQTTGVPARVVEEIQRERPETAYVAVAAFDLAAGTRLDAEMITSREHLLSSLPAGHFREPSELLGRVAVVPLRAGETIIEHRLAPVDIRTGGVSAILGEGKRAVAVGGDKVIGISGFIHPGNKVDVLVTWSDPDNGDEDITKIVLENVTVLATGTVMQETEKGTTAPVDVYTLELTPEETEILTHVRNHGRLQFALRSPVDSLSAATRGATARHAMSYLNPRPVQLASNPAPRANNPSPAPVRSEFTMEVIQGSSVQQFKFNQ</sequence>
<evidence type="ECO:0000256" key="1">
    <source>
        <dbReference type="SAM" id="Phobius"/>
    </source>
</evidence>
<keyword evidence="4" id="KW-1185">Reference proteome</keyword>
<dbReference type="Pfam" id="PF08666">
    <property type="entry name" value="SAF"/>
    <property type="match status" value="1"/>
</dbReference>